<reference evidence="1" key="1">
    <citation type="submission" date="2014-11" db="EMBL/GenBank/DDBJ databases">
        <authorList>
            <person name="Amaro Gonzalez C."/>
        </authorList>
    </citation>
    <scope>NUCLEOTIDE SEQUENCE</scope>
</reference>
<organism evidence="1">
    <name type="scientific">Anguilla anguilla</name>
    <name type="common">European freshwater eel</name>
    <name type="synonym">Muraena anguilla</name>
    <dbReference type="NCBI Taxonomy" id="7936"/>
    <lineage>
        <taxon>Eukaryota</taxon>
        <taxon>Metazoa</taxon>
        <taxon>Chordata</taxon>
        <taxon>Craniata</taxon>
        <taxon>Vertebrata</taxon>
        <taxon>Euteleostomi</taxon>
        <taxon>Actinopterygii</taxon>
        <taxon>Neopterygii</taxon>
        <taxon>Teleostei</taxon>
        <taxon>Anguilliformes</taxon>
        <taxon>Anguillidae</taxon>
        <taxon>Anguilla</taxon>
    </lineage>
</organism>
<sequence>MYDLLILGSYVAFACSVIVSCSLVVCCCCSLSPVTLQGRVYEGTLKPALSRRSQMPGLEFKVRLFLAVLNTTSSPKMPLTQ</sequence>
<dbReference type="AlphaFoldDB" id="A0A0E9VDV0"/>
<protein>
    <submittedName>
        <fullName evidence="1">Uncharacterized protein</fullName>
    </submittedName>
</protein>
<dbReference type="EMBL" id="GBXM01032298">
    <property type="protein sequence ID" value="JAH76279.1"/>
    <property type="molecule type" value="Transcribed_RNA"/>
</dbReference>
<reference evidence="1" key="2">
    <citation type="journal article" date="2015" name="Fish Shellfish Immunol.">
        <title>Early steps in the European eel (Anguilla anguilla)-Vibrio vulnificus interaction in the gills: Role of the RtxA13 toxin.</title>
        <authorList>
            <person name="Callol A."/>
            <person name="Pajuelo D."/>
            <person name="Ebbesson L."/>
            <person name="Teles M."/>
            <person name="MacKenzie S."/>
            <person name="Amaro C."/>
        </authorList>
    </citation>
    <scope>NUCLEOTIDE SEQUENCE</scope>
</reference>
<proteinExistence type="predicted"/>
<accession>A0A0E9VDV0</accession>
<evidence type="ECO:0000313" key="1">
    <source>
        <dbReference type="EMBL" id="JAH76279.1"/>
    </source>
</evidence>
<name>A0A0E9VDV0_ANGAN</name>